<dbReference type="HOGENOM" id="CLU_152988_0_0_2"/>
<gene>
    <name evidence="1" type="ORF">GACE_0534</name>
</gene>
<proteinExistence type="predicted"/>
<dbReference type="eggNOG" id="arCOG02113">
    <property type="taxonomic scope" value="Archaea"/>
</dbReference>
<name>A0A0A7GF72_GEOAI</name>
<dbReference type="RefSeq" id="WP_048093553.1">
    <property type="nucleotide sequence ID" value="NZ_CP009552.1"/>
</dbReference>
<dbReference type="PANTHER" id="PTHR38433">
    <property type="match status" value="1"/>
</dbReference>
<sequence length="136" mass="14899">MEDKTQELVEKLLENQDTIEKILEKIILLEKTGALDTLADLAAFVKVVQDTLSDEIIKKNSELITNLGLVSAKFTSDNALMLIDAIGDAICRCDKEPEPVGLTGLLKAMNDPDVKFALGFLINMAKALGRALRERA</sequence>
<accession>A0A0A7GF72</accession>
<dbReference type="EMBL" id="CP009552">
    <property type="protein sequence ID" value="AIY89587.1"/>
    <property type="molecule type" value="Genomic_DNA"/>
</dbReference>
<dbReference type="Proteomes" id="UP000030624">
    <property type="component" value="Chromosome"/>
</dbReference>
<organism evidence="1 2">
    <name type="scientific">Geoglobus acetivorans</name>
    <dbReference type="NCBI Taxonomy" id="565033"/>
    <lineage>
        <taxon>Archaea</taxon>
        <taxon>Methanobacteriati</taxon>
        <taxon>Methanobacteriota</taxon>
        <taxon>Archaeoglobi</taxon>
        <taxon>Archaeoglobales</taxon>
        <taxon>Archaeoglobaceae</taxon>
        <taxon>Geoglobus</taxon>
    </lineage>
</organism>
<dbReference type="AlphaFoldDB" id="A0A0A7GF72"/>
<dbReference type="PANTHER" id="PTHR38433:SF1">
    <property type="entry name" value="DUF1641 DOMAIN-CONTAINING PROTEIN"/>
    <property type="match status" value="1"/>
</dbReference>
<evidence type="ECO:0008006" key="3">
    <source>
        <dbReference type="Google" id="ProtNLM"/>
    </source>
</evidence>
<dbReference type="Pfam" id="PF07849">
    <property type="entry name" value="DUF1641"/>
    <property type="match status" value="1"/>
</dbReference>
<dbReference type="InterPro" id="IPR012440">
    <property type="entry name" value="DUF1641"/>
</dbReference>
<dbReference type="GeneID" id="24797138"/>
<reference evidence="1 2" key="1">
    <citation type="journal article" date="2015" name="Appl. Environ. Microbiol.">
        <title>The Geoglobus acetivorans genome: Fe(III) reduction, acetate utilization, autotrophic growth, and degradation of aromatic compounds in a hyperthermophilic archaeon.</title>
        <authorList>
            <person name="Mardanov A.V."/>
            <person name="Slododkina G.B."/>
            <person name="Slobodkin A.I."/>
            <person name="Beletsky A.V."/>
            <person name="Gavrilov S.N."/>
            <person name="Kublanov I.V."/>
            <person name="Bonch-Osmolovskaya E.A."/>
            <person name="Skryabin K.G."/>
            <person name="Ravin N.V."/>
        </authorList>
    </citation>
    <scope>NUCLEOTIDE SEQUENCE [LARGE SCALE GENOMIC DNA]</scope>
    <source>
        <strain evidence="1 2">SBH6</strain>
    </source>
</reference>
<evidence type="ECO:0000313" key="2">
    <source>
        <dbReference type="Proteomes" id="UP000030624"/>
    </source>
</evidence>
<dbReference type="KEGG" id="gac:GACE_0534"/>
<protein>
    <recommendedName>
        <fullName evidence="3">DUF1641 domain-containing protein</fullName>
    </recommendedName>
</protein>
<dbReference type="STRING" id="565033.GACE_0534"/>
<evidence type="ECO:0000313" key="1">
    <source>
        <dbReference type="EMBL" id="AIY89587.1"/>
    </source>
</evidence>